<protein>
    <submittedName>
        <fullName evidence="1">Uncharacterized protein</fullName>
    </submittedName>
</protein>
<name>A0AAV4H983_9GAST</name>
<sequence length="67" mass="7319">MVLVTRAVIQAIKEPNVDKGVTVGLMGKTAVSSAVNIVKKKTTLVTMWMVLVTRAVIQAIKVLYVHR</sequence>
<evidence type="ECO:0000313" key="1">
    <source>
        <dbReference type="EMBL" id="GFR93155.1"/>
    </source>
</evidence>
<organism evidence="1 2">
    <name type="scientific">Elysia marginata</name>
    <dbReference type="NCBI Taxonomy" id="1093978"/>
    <lineage>
        <taxon>Eukaryota</taxon>
        <taxon>Metazoa</taxon>
        <taxon>Spiralia</taxon>
        <taxon>Lophotrochozoa</taxon>
        <taxon>Mollusca</taxon>
        <taxon>Gastropoda</taxon>
        <taxon>Heterobranchia</taxon>
        <taxon>Euthyneura</taxon>
        <taxon>Panpulmonata</taxon>
        <taxon>Sacoglossa</taxon>
        <taxon>Placobranchoidea</taxon>
        <taxon>Plakobranchidae</taxon>
        <taxon>Elysia</taxon>
    </lineage>
</organism>
<gene>
    <name evidence="1" type="ORF">ElyMa_004372000</name>
</gene>
<reference evidence="1 2" key="1">
    <citation type="journal article" date="2021" name="Elife">
        <title>Chloroplast acquisition without the gene transfer in kleptoplastic sea slugs, Plakobranchus ocellatus.</title>
        <authorList>
            <person name="Maeda T."/>
            <person name="Takahashi S."/>
            <person name="Yoshida T."/>
            <person name="Shimamura S."/>
            <person name="Takaki Y."/>
            <person name="Nagai Y."/>
            <person name="Toyoda A."/>
            <person name="Suzuki Y."/>
            <person name="Arimoto A."/>
            <person name="Ishii H."/>
            <person name="Satoh N."/>
            <person name="Nishiyama T."/>
            <person name="Hasebe M."/>
            <person name="Maruyama T."/>
            <person name="Minagawa J."/>
            <person name="Obokata J."/>
            <person name="Shigenobu S."/>
        </authorList>
    </citation>
    <scope>NUCLEOTIDE SEQUENCE [LARGE SCALE GENOMIC DNA]</scope>
</reference>
<dbReference type="EMBL" id="BMAT01008816">
    <property type="protein sequence ID" value="GFR93155.1"/>
    <property type="molecule type" value="Genomic_DNA"/>
</dbReference>
<dbReference type="AlphaFoldDB" id="A0AAV4H983"/>
<dbReference type="Proteomes" id="UP000762676">
    <property type="component" value="Unassembled WGS sequence"/>
</dbReference>
<keyword evidence="2" id="KW-1185">Reference proteome</keyword>
<accession>A0AAV4H983</accession>
<proteinExistence type="predicted"/>
<evidence type="ECO:0000313" key="2">
    <source>
        <dbReference type="Proteomes" id="UP000762676"/>
    </source>
</evidence>
<feature type="non-terminal residue" evidence="1">
    <location>
        <position position="67"/>
    </location>
</feature>
<comment type="caution">
    <text evidence="1">The sequence shown here is derived from an EMBL/GenBank/DDBJ whole genome shotgun (WGS) entry which is preliminary data.</text>
</comment>